<dbReference type="PANTHER" id="PTHR30485:SF1">
    <property type="entry name" value="CYTOCHROME YDHU-RELATED"/>
    <property type="match status" value="1"/>
</dbReference>
<comment type="subcellular location">
    <subcellularLocation>
        <location evidence="1">Cell membrane</location>
        <topology evidence="1">Multi-pass membrane protein</topology>
    </subcellularLocation>
</comment>
<sequence>MTAQATPRKPAIPKQALAAKAFHWVNLVALFAMMGSGLQIYNANPVFGGRAGYHFPDFLLLGGWLAGGRHWHFFFMWVFGLNLLWYGLYVFFTRRWKNRYAGKNDLEALQKSTNPRRRNYAVHRLVYTAFIPVLLLALLTGLGMWKPVQFGWIVAMFGGWQALRTVHFLTIPTVLGLMAVHSLLALNVGQWKLVRSMFT</sequence>
<protein>
    <submittedName>
        <fullName evidence="8">Cytochrome b/b6 domain-containing protein</fullName>
    </submittedName>
</protein>
<accession>A0ABY3PMP6</accession>
<organism evidence="8 9">
    <name type="scientific">Gloeobacter morelensis MG652769</name>
    <dbReference type="NCBI Taxonomy" id="2781736"/>
    <lineage>
        <taxon>Bacteria</taxon>
        <taxon>Bacillati</taxon>
        <taxon>Cyanobacteriota</taxon>
        <taxon>Cyanophyceae</taxon>
        <taxon>Gloeobacterales</taxon>
        <taxon>Gloeobacteraceae</taxon>
        <taxon>Gloeobacter</taxon>
        <taxon>Gloeobacter morelensis</taxon>
    </lineage>
</organism>
<feature type="transmembrane region" description="Helical" evidence="6">
    <location>
        <begin position="125"/>
        <end position="145"/>
    </location>
</feature>
<feature type="transmembrane region" description="Helical" evidence="6">
    <location>
        <begin position="21"/>
        <end position="41"/>
    </location>
</feature>
<dbReference type="InterPro" id="IPR011577">
    <property type="entry name" value="Cyt_b561_bac/Ni-Hgenase"/>
</dbReference>
<dbReference type="InterPro" id="IPR051542">
    <property type="entry name" value="Hydrogenase_cytochrome"/>
</dbReference>
<evidence type="ECO:0000256" key="2">
    <source>
        <dbReference type="ARBA" id="ARBA00022475"/>
    </source>
</evidence>
<dbReference type="EMBL" id="CP063845">
    <property type="protein sequence ID" value="UFP94932.1"/>
    <property type="molecule type" value="Genomic_DNA"/>
</dbReference>
<name>A0ABY3PMP6_9CYAN</name>
<evidence type="ECO:0000256" key="1">
    <source>
        <dbReference type="ARBA" id="ARBA00004651"/>
    </source>
</evidence>
<feature type="transmembrane region" description="Helical" evidence="6">
    <location>
        <begin position="165"/>
        <end position="188"/>
    </location>
</feature>
<dbReference type="Pfam" id="PF01292">
    <property type="entry name" value="Ni_hydr_CYTB"/>
    <property type="match status" value="1"/>
</dbReference>
<dbReference type="PANTHER" id="PTHR30485">
    <property type="entry name" value="NI/FE-HYDROGENASE 1 B-TYPE CYTOCHROME SUBUNIT"/>
    <property type="match status" value="1"/>
</dbReference>
<keyword evidence="2" id="KW-1003">Cell membrane</keyword>
<evidence type="ECO:0000256" key="5">
    <source>
        <dbReference type="ARBA" id="ARBA00023136"/>
    </source>
</evidence>
<keyword evidence="3 6" id="KW-0812">Transmembrane</keyword>
<evidence type="ECO:0000256" key="3">
    <source>
        <dbReference type="ARBA" id="ARBA00022692"/>
    </source>
</evidence>
<feature type="transmembrane region" description="Helical" evidence="6">
    <location>
        <begin position="71"/>
        <end position="92"/>
    </location>
</feature>
<evidence type="ECO:0000313" key="8">
    <source>
        <dbReference type="EMBL" id="UFP94932.1"/>
    </source>
</evidence>
<keyword evidence="5 6" id="KW-0472">Membrane</keyword>
<feature type="domain" description="Cytochrome b561 bacterial/Ni-hydrogenase" evidence="7">
    <location>
        <begin position="17"/>
        <end position="199"/>
    </location>
</feature>
<gene>
    <name evidence="8" type="ORF">ISF26_01405</name>
</gene>
<dbReference type="Gene3D" id="1.20.950.20">
    <property type="entry name" value="Transmembrane di-heme cytochromes, Chain C"/>
    <property type="match status" value="1"/>
</dbReference>
<dbReference type="Proteomes" id="UP001054846">
    <property type="component" value="Chromosome"/>
</dbReference>
<dbReference type="SUPFAM" id="SSF81342">
    <property type="entry name" value="Transmembrane di-heme cytochromes"/>
    <property type="match status" value="1"/>
</dbReference>
<reference evidence="8 9" key="1">
    <citation type="journal article" date="2021" name="Genome Biol. Evol.">
        <title>Complete Genome Sequencing of a Novel Gloeobacter Species from a Waterfall Cave in Mexico.</title>
        <authorList>
            <person name="Saw J.H."/>
            <person name="Cardona T."/>
            <person name="Montejano G."/>
        </authorList>
    </citation>
    <scope>NUCLEOTIDE SEQUENCE [LARGE SCALE GENOMIC DNA]</scope>
    <source>
        <strain evidence="8">MG652769</strain>
    </source>
</reference>
<keyword evidence="4 6" id="KW-1133">Transmembrane helix</keyword>
<dbReference type="RefSeq" id="WP_230841999.1">
    <property type="nucleotide sequence ID" value="NZ_CP063845.1"/>
</dbReference>
<dbReference type="InterPro" id="IPR016174">
    <property type="entry name" value="Di-haem_cyt_TM"/>
</dbReference>
<evidence type="ECO:0000256" key="6">
    <source>
        <dbReference type="SAM" id="Phobius"/>
    </source>
</evidence>
<proteinExistence type="predicted"/>
<evidence type="ECO:0000313" key="9">
    <source>
        <dbReference type="Proteomes" id="UP001054846"/>
    </source>
</evidence>
<evidence type="ECO:0000259" key="7">
    <source>
        <dbReference type="Pfam" id="PF01292"/>
    </source>
</evidence>
<keyword evidence="9" id="KW-1185">Reference proteome</keyword>
<evidence type="ECO:0000256" key="4">
    <source>
        <dbReference type="ARBA" id="ARBA00022989"/>
    </source>
</evidence>